<dbReference type="Proteomes" id="UP000257109">
    <property type="component" value="Unassembled WGS sequence"/>
</dbReference>
<gene>
    <name evidence="2" type="ORF">CR513_38880</name>
</gene>
<feature type="region of interest" description="Disordered" evidence="1">
    <location>
        <begin position="38"/>
        <end position="60"/>
    </location>
</feature>
<dbReference type="PANTHER" id="PTHR35046">
    <property type="entry name" value="ZINC KNUCKLE (CCHC-TYPE) FAMILY PROTEIN"/>
    <property type="match status" value="1"/>
</dbReference>
<protein>
    <submittedName>
        <fullName evidence="2">Uncharacterized protein</fullName>
    </submittedName>
</protein>
<feature type="non-terminal residue" evidence="2">
    <location>
        <position position="1"/>
    </location>
</feature>
<proteinExistence type="predicted"/>
<keyword evidence="3" id="KW-1185">Reference proteome</keyword>
<evidence type="ECO:0000313" key="3">
    <source>
        <dbReference type="Proteomes" id="UP000257109"/>
    </source>
</evidence>
<evidence type="ECO:0000256" key="1">
    <source>
        <dbReference type="SAM" id="MobiDB-lite"/>
    </source>
</evidence>
<accession>A0A371FR52</accession>
<feature type="compositionally biased region" description="Polar residues" evidence="1">
    <location>
        <begin position="43"/>
        <end position="60"/>
    </location>
</feature>
<comment type="caution">
    <text evidence="2">The sequence shown here is derived from an EMBL/GenBank/DDBJ whole genome shotgun (WGS) entry which is preliminary data.</text>
</comment>
<sequence length="160" mass="18201">MEMDLVRAQIRESEETTMARFLHGLNKEVQRVMIVKEDGGIGSESSTREVSTTNESESLSDGSHYERHLLVVRGEEAKTERENIFHPICANIDNKRLVKKLALPTTVHPRLYKLQWLSENGDLLVDKQAKNIFTLSAYEDKVVCGVVPMETAHLLLGRPW</sequence>
<reference evidence="2" key="1">
    <citation type="submission" date="2018-05" db="EMBL/GenBank/DDBJ databases">
        <title>Draft genome of Mucuna pruriens seed.</title>
        <authorList>
            <person name="Nnadi N.E."/>
            <person name="Vos R."/>
            <person name="Hasami M.H."/>
            <person name="Devisetty U.K."/>
            <person name="Aguiy J.C."/>
        </authorList>
    </citation>
    <scope>NUCLEOTIDE SEQUENCE [LARGE SCALE GENOMIC DNA]</scope>
    <source>
        <strain evidence="2">JCA_2017</strain>
    </source>
</reference>
<name>A0A371FR52_MUCPR</name>
<dbReference type="EMBL" id="QJKJ01008175">
    <property type="protein sequence ID" value="RDX80563.1"/>
    <property type="molecule type" value="Genomic_DNA"/>
</dbReference>
<dbReference type="AlphaFoldDB" id="A0A371FR52"/>
<evidence type="ECO:0000313" key="2">
    <source>
        <dbReference type="EMBL" id="RDX80563.1"/>
    </source>
</evidence>
<organism evidence="2 3">
    <name type="scientific">Mucuna pruriens</name>
    <name type="common">Velvet bean</name>
    <name type="synonym">Dolichos pruriens</name>
    <dbReference type="NCBI Taxonomy" id="157652"/>
    <lineage>
        <taxon>Eukaryota</taxon>
        <taxon>Viridiplantae</taxon>
        <taxon>Streptophyta</taxon>
        <taxon>Embryophyta</taxon>
        <taxon>Tracheophyta</taxon>
        <taxon>Spermatophyta</taxon>
        <taxon>Magnoliopsida</taxon>
        <taxon>eudicotyledons</taxon>
        <taxon>Gunneridae</taxon>
        <taxon>Pentapetalae</taxon>
        <taxon>rosids</taxon>
        <taxon>fabids</taxon>
        <taxon>Fabales</taxon>
        <taxon>Fabaceae</taxon>
        <taxon>Papilionoideae</taxon>
        <taxon>50 kb inversion clade</taxon>
        <taxon>NPAAA clade</taxon>
        <taxon>indigoferoid/millettioid clade</taxon>
        <taxon>Phaseoleae</taxon>
        <taxon>Mucuna</taxon>
    </lineage>
</organism>
<dbReference type="OrthoDB" id="1747743at2759"/>
<dbReference type="PANTHER" id="PTHR35046:SF9">
    <property type="entry name" value="RNA-DIRECTED DNA POLYMERASE"/>
    <property type="match status" value="1"/>
</dbReference>